<feature type="region of interest" description="Disordered" evidence="1">
    <location>
        <begin position="585"/>
        <end position="605"/>
    </location>
</feature>
<dbReference type="EMBL" id="LGCK01000014">
    <property type="protein sequence ID" value="KPL70378.1"/>
    <property type="molecule type" value="Genomic_DNA"/>
</dbReference>
<dbReference type="STRING" id="229920.ADM99_14575"/>
<feature type="domain" description="DnaA N-terminal" evidence="2">
    <location>
        <begin position="42"/>
        <end position="99"/>
    </location>
</feature>
<dbReference type="AlphaFoldDB" id="A0A0N8GKQ8"/>
<evidence type="ECO:0000313" key="3">
    <source>
        <dbReference type="EMBL" id="KPL70378.1"/>
    </source>
</evidence>
<evidence type="ECO:0000259" key="2">
    <source>
        <dbReference type="Pfam" id="PF11638"/>
    </source>
</evidence>
<name>A0A0N8GKQ8_9CHLR</name>
<comment type="caution">
    <text evidence="3">The sequence shown here is derived from an EMBL/GenBank/DDBJ whole genome shotgun (WGS) entry which is preliminary data.</text>
</comment>
<organism evidence="3 4">
    <name type="scientific">Leptolinea tardivitalis</name>
    <dbReference type="NCBI Taxonomy" id="229920"/>
    <lineage>
        <taxon>Bacteria</taxon>
        <taxon>Bacillati</taxon>
        <taxon>Chloroflexota</taxon>
        <taxon>Anaerolineae</taxon>
        <taxon>Anaerolineales</taxon>
        <taxon>Anaerolineaceae</taxon>
        <taxon>Leptolinea</taxon>
    </lineage>
</organism>
<evidence type="ECO:0000313" key="4">
    <source>
        <dbReference type="Proteomes" id="UP000050430"/>
    </source>
</evidence>
<accession>A0A0N8GKQ8</accession>
<dbReference type="InterPro" id="IPR038454">
    <property type="entry name" value="DnaA_N_sf"/>
</dbReference>
<dbReference type="Pfam" id="PF11638">
    <property type="entry name" value="DnaA_N"/>
    <property type="match status" value="1"/>
</dbReference>
<dbReference type="InterPro" id="IPR024633">
    <property type="entry name" value="DnaA_N_dom"/>
</dbReference>
<gene>
    <name evidence="3" type="ORF">ADM99_14575</name>
</gene>
<dbReference type="Gene3D" id="3.30.300.180">
    <property type="match status" value="1"/>
</dbReference>
<protein>
    <recommendedName>
        <fullName evidence="2">DnaA N-terminal domain-containing protein</fullName>
    </recommendedName>
</protein>
<dbReference type="Proteomes" id="UP000050430">
    <property type="component" value="Unassembled WGS sequence"/>
</dbReference>
<sequence>MWKTSLEMIGPGNRLYFGYFTNCDFVGKDVFMDAAIEFTPEKAWQAALANLQMDMSRAAFETWVKPACLEDFNDGTFVISCMNSYGRDWLADRLTSTLERFLCGVMNREIKVRFIVKDQDYDLGNSSDEDDEYSSEIDSDPVELDILYRSIRDSLLEPGRVVRLPVYFLRWLPYVQSQVIFVVMALWQEYYLASGGKVQKGNNKVSVRAEQVCQWAGISRAQFFRLLQPGSTLYWFARKNETDHEVDKRTGRAKKSSNKYVLLDTPLMPGDADDLKSFLLDHGIRESPVSALQAAVTADPKQILSYPTRLPPDNFETMQPRYLTVQEIVRDLVGRRLTPELATLADQLADRILAQGEFILVSWYFLKNWLPALGPDAAMLILILRNLCYFNDETGELRDEVWIEGGYEAIAQRLGIKNPRTVATWLPAKIDRGKRKDELTDRTDQEFARRQRIQDLLGLFVDRTDHRVNSSGSYAWKFKVQRVDPLTPQHEMIWRAASSLLADCEDQGILDELYSWVDEVNTDLNDWIETVKNGSKVVLRLSNSTNGCSETLTAILKDCFETLDLECKDCFETLLKTLKRFKDSQKEKDTSSTQDSSNLSADDPELQAVAVVTDSNGNWDLEKLLARADKKNRQILLNQEKDAQAFVSWVIHGASQASIQNPYSLAIAKLKENPETNAGGASERLAAYPPHQLAGLIEQELTFRSPSDRNWRMLFAQVKRDRVRLLADALGLRLDIQEESWMSS</sequence>
<proteinExistence type="predicted"/>
<evidence type="ECO:0000256" key="1">
    <source>
        <dbReference type="SAM" id="MobiDB-lite"/>
    </source>
</evidence>
<keyword evidence="4" id="KW-1185">Reference proteome</keyword>
<reference evidence="3 4" key="1">
    <citation type="submission" date="2015-07" db="EMBL/GenBank/DDBJ databases">
        <title>Genome sequence of Leptolinea tardivitalis DSM 16556.</title>
        <authorList>
            <person name="Hemp J."/>
            <person name="Ward L.M."/>
            <person name="Pace L.A."/>
            <person name="Fischer W.W."/>
        </authorList>
    </citation>
    <scope>NUCLEOTIDE SEQUENCE [LARGE SCALE GENOMIC DNA]</scope>
    <source>
        <strain evidence="3 4">YMTK-2</strain>
    </source>
</reference>
<feature type="compositionally biased region" description="Polar residues" evidence="1">
    <location>
        <begin position="591"/>
        <end position="600"/>
    </location>
</feature>